<dbReference type="AlphaFoldDB" id="A0AA88XRD5"/>
<dbReference type="GO" id="GO:0003676">
    <property type="term" value="F:nucleic acid binding"/>
    <property type="evidence" value="ECO:0007669"/>
    <property type="project" value="InterPro"/>
</dbReference>
<dbReference type="InterPro" id="IPR036397">
    <property type="entry name" value="RNaseH_sf"/>
</dbReference>
<sequence length="334" mass="38919">MTRFLYSEIDKASTWDVRLNLGNNCDIVRELNFWLENIDSFNGTKKFRDITLPKDILGYSDASSFAAGGYIVHSTINFAQEWCHKTWTNEEREKSSTWREMRACWFALHVASYSKFLKGKQVKWFSDNKNFVSIIEKGSKKLDLQTIALDIYQLQVIFDIKLEVEWIPREENQLADYISKIHDYDDWEVSDDFFYFMDGLFGPFTVDRFASLSTRKTSRYNSKFWDPYCEAVDAFTQNWSSENNWLVPPIYLISRCIRHLKGCKGKVTLIAPEWKSSSFWPDLVEFGGVFKSGVLDVLRFPRSNCNIFKSGLHTSVFGTSKLHSAILAIRLDFS</sequence>
<dbReference type="EMBL" id="VSWD01000010">
    <property type="protein sequence ID" value="KAK3090333.1"/>
    <property type="molecule type" value="Genomic_DNA"/>
</dbReference>
<evidence type="ECO:0000313" key="3">
    <source>
        <dbReference type="Proteomes" id="UP001186944"/>
    </source>
</evidence>
<name>A0AA88XRD5_PINIB</name>
<protein>
    <recommendedName>
        <fullName evidence="1">RNase H type-1 domain-containing protein</fullName>
    </recommendedName>
</protein>
<keyword evidence="3" id="KW-1185">Reference proteome</keyword>
<dbReference type="Proteomes" id="UP001186944">
    <property type="component" value="Unassembled WGS sequence"/>
</dbReference>
<dbReference type="Pfam" id="PF13456">
    <property type="entry name" value="RVT_3"/>
    <property type="match status" value="1"/>
</dbReference>
<gene>
    <name evidence="2" type="ORF">FSP39_011003</name>
</gene>
<reference evidence="2" key="1">
    <citation type="submission" date="2019-08" db="EMBL/GenBank/DDBJ databases">
        <title>The improved chromosome-level genome for the pearl oyster Pinctada fucata martensii using PacBio sequencing and Hi-C.</title>
        <authorList>
            <person name="Zheng Z."/>
        </authorList>
    </citation>
    <scope>NUCLEOTIDE SEQUENCE</scope>
    <source>
        <strain evidence="2">ZZ-2019</strain>
        <tissue evidence="2">Adductor muscle</tissue>
    </source>
</reference>
<dbReference type="GO" id="GO:0004523">
    <property type="term" value="F:RNA-DNA hybrid ribonuclease activity"/>
    <property type="evidence" value="ECO:0007669"/>
    <property type="project" value="InterPro"/>
</dbReference>
<feature type="domain" description="RNase H type-1" evidence="1">
    <location>
        <begin position="93"/>
        <end position="180"/>
    </location>
</feature>
<dbReference type="SUPFAM" id="SSF53098">
    <property type="entry name" value="Ribonuclease H-like"/>
    <property type="match status" value="1"/>
</dbReference>
<evidence type="ECO:0000259" key="1">
    <source>
        <dbReference type="Pfam" id="PF13456"/>
    </source>
</evidence>
<dbReference type="Gene3D" id="3.30.420.10">
    <property type="entry name" value="Ribonuclease H-like superfamily/Ribonuclease H"/>
    <property type="match status" value="1"/>
</dbReference>
<proteinExistence type="predicted"/>
<dbReference type="InterPro" id="IPR012337">
    <property type="entry name" value="RNaseH-like_sf"/>
</dbReference>
<dbReference type="PANTHER" id="PTHR33050">
    <property type="entry name" value="REVERSE TRANSCRIPTASE DOMAIN-CONTAINING PROTEIN"/>
    <property type="match status" value="1"/>
</dbReference>
<dbReference type="InterPro" id="IPR052055">
    <property type="entry name" value="Hepadnavirus_pol/RT"/>
</dbReference>
<accession>A0AA88XRD5</accession>
<dbReference type="InterPro" id="IPR002156">
    <property type="entry name" value="RNaseH_domain"/>
</dbReference>
<comment type="caution">
    <text evidence="2">The sequence shown here is derived from an EMBL/GenBank/DDBJ whole genome shotgun (WGS) entry which is preliminary data.</text>
</comment>
<organism evidence="2 3">
    <name type="scientific">Pinctada imbricata</name>
    <name type="common">Atlantic pearl-oyster</name>
    <name type="synonym">Pinctada martensii</name>
    <dbReference type="NCBI Taxonomy" id="66713"/>
    <lineage>
        <taxon>Eukaryota</taxon>
        <taxon>Metazoa</taxon>
        <taxon>Spiralia</taxon>
        <taxon>Lophotrochozoa</taxon>
        <taxon>Mollusca</taxon>
        <taxon>Bivalvia</taxon>
        <taxon>Autobranchia</taxon>
        <taxon>Pteriomorphia</taxon>
        <taxon>Pterioida</taxon>
        <taxon>Pterioidea</taxon>
        <taxon>Pteriidae</taxon>
        <taxon>Pinctada</taxon>
    </lineage>
</organism>
<evidence type="ECO:0000313" key="2">
    <source>
        <dbReference type="EMBL" id="KAK3090333.1"/>
    </source>
</evidence>
<dbReference type="CDD" id="cd09275">
    <property type="entry name" value="RNase_HI_RT_DIRS1"/>
    <property type="match status" value="1"/>
</dbReference>
<dbReference type="PANTHER" id="PTHR33050:SF7">
    <property type="entry name" value="RIBONUCLEASE H"/>
    <property type="match status" value="1"/>
</dbReference>